<feature type="domain" description="Ig-like" evidence="3">
    <location>
        <begin position="2209"/>
        <end position="2301"/>
    </location>
</feature>
<dbReference type="OrthoDB" id="2018754at2759"/>
<dbReference type="GO" id="GO:0048489">
    <property type="term" value="P:synaptic vesicle transport"/>
    <property type="evidence" value="ECO:0007669"/>
    <property type="project" value="TreeGrafter"/>
</dbReference>
<dbReference type="PANTHER" id="PTHR13650">
    <property type="entry name" value="SPATACSIN"/>
    <property type="match status" value="1"/>
</dbReference>
<evidence type="ECO:0008006" key="7">
    <source>
        <dbReference type="Google" id="ProtNLM"/>
    </source>
</evidence>
<feature type="compositionally biased region" description="Basic and acidic residues" evidence="2">
    <location>
        <begin position="2077"/>
        <end position="2090"/>
    </location>
</feature>
<feature type="compositionally biased region" description="Polar residues" evidence="2">
    <location>
        <begin position="731"/>
        <end position="740"/>
    </location>
</feature>
<feature type="domain" description="Ig-like" evidence="3">
    <location>
        <begin position="2303"/>
        <end position="2400"/>
    </location>
</feature>
<dbReference type="GO" id="GO:0005737">
    <property type="term" value="C:cytoplasm"/>
    <property type="evidence" value="ECO:0007669"/>
    <property type="project" value="TreeGrafter"/>
</dbReference>
<gene>
    <name evidence="5" type="ORF">PHYEVI_LOCUS4485</name>
</gene>
<feature type="region of interest" description="Disordered" evidence="2">
    <location>
        <begin position="2005"/>
        <end position="2186"/>
    </location>
</feature>
<dbReference type="SUPFAM" id="SSF48726">
    <property type="entry name" value="Immunoglobulin"/>
    <property type="match status" value="2"/>
</dbReference>
<dbReference type="GO" id="GO:0007409">
    <property type="term" value="P:axonogenesis"/>
    <property type="evidence" value="ECO:0007669"/>
    <property type="project" value="TreeGrafter"/>
</dbReference>
<dbReference type="InterPro" id="IPR028107">
    <property type="entry name" value="Spatacsin_C_dom"/>
</dbReference>
<feature type="domain" description="Olfactomedin-like" evidence="4">
    <location>
        <begin position="2484"/>
        <end position="2740"/>
    </location>
</feature>
<evidence type="ECO:0000256" key="1">
    <source>
        <dbReference type="PROSITE-ProRule" id="PRU00446"/>
    </source>
</evidence>
<dbReference type="GO" id="GO:0030425">
    <property type="term" value="C:dendrite"/>
    <property type="evidence" value="ECO:0007669"/>
    <property type="project" value="TreeGrafter"/>
</dbReference>
<dbReference type="SMART" id="SM00409">
    <property type="entry name" value="IG"/>
    <property type="match status" value="2"/>
</dbReference>
<dbReference type="SMART" id="SM00408">
    <property type="entry name" value="IGc2"/>
    <property type="match status" value="2"/>
</dbReference>
<dbReference type="Pfam" id="PF14649">
    <property type="entry name" value="Spatacsin_C"/>
    <property type="match status" value="1"/>
</dbReference>
<dbReference type="Proteomes" id="UP001153712">
    <property type="component" value="Chromosome 15"/>
</dbReference>
<comment type="caution">
    <text evidence="1">Lacks conserved residue(s) required for the propagation of feature annotation.</text>
</comment>
<evidence type="ECO:0000259" key="3">
    <source>
        <dbReference type="PROSITE" id="PS50835"/>
    </source>
</evidence>
<dbReference type="InterPro" id="IPR008160">
    <property type="entry name" value="Collagen"/>
</dbReference>
<dbReference type="PANTHER" id="PTHR13650:SF0">
    <property type="entry name" value="SPATACSIN"/>
    <property type="match status" value="1"/>
</dbReference>
<name>A0A9N9XMW5_PHYSR</name>
<dbReference type="InterPro" id="IPR036179">
    <property type="entry name" value="Ig-like_dom_sf"/>
</dbReference>
<evidence type="ECO:0000313" key="5">
    <source>
        <dbReference type="EMBL" id="CAG9858094.1"/>
    </source>
</evidence>
<dbReference type="InterPro" id="IPR003598">
    <property type="entry name" value="Ig_sub2"/>
</dbReference>
<organism evidence="5 6">
    <name type="scientific">Phyllotreta striolata</name>
    <name type="common">Striped flea beetle</name>
    <name type="synonym">Crioceris striolata</name>
    <dbReference type="NCBI Taxonomy" id="444603"/>
    <lineage>
        <taxon>Eukaryota</taxon>
        <taxon>Metazoa</taxon>
        <taxon>Ecdysozoa</taxon>
        <taxon>Arthropoda</taxon>
        <taxon>Hexapoda</taxon>
        <taxon>Insecta</taxon>
        <taxon>Pterygota</taxon>
        <taxon>Neoptera</taxon>
        <taxon>Endopterygota</taxon>
        <taxon>Coleoptera</taxon>
        <taxon>Polyphaga</taxon>
        <taxon>Cucujiformia</taxon>
        <taxon>Chrysomeloidea</taxon>
        <taxon>Chrysomelidae</taxon>
        <taxon>Galerucinae</taxon>
        <taxon>Alticini</taxon>
        <taxon>Phyllotreta</taxon>
    </lineage>
</organism>
<feature type="region of interest" description="Disordered" evidence="2">
    <location>
        <begin position="731"/>
        <end position="751"/>
    </location>
</feature>
<evidence type="ECO:0000256" key="2">
    <source>
        <dbReference type="SAM" id="MobiDB-lite"/>
    </source>
</evidence>
<dbReference type="Pfam" id="PF01391">
    <property type="entry name" value="Collagen"/>
    <property type="match status" value="1"/>
</dbReference>
<dbReference type="GO" id="GO:0007268">
    <property type="term" value="P:chemical synaptic transmission"/>
    <property type="evidence" value="ECO:0007669"/>
    <property type="project" value="TreeGrafter"/>
</dbReference>
<evidence type="ECO:0000259" key="4">
    <source>
        <dbReference type="PROSITE" id="PS51132"/>
    </source>
</evidence>
<dbReference type="GO" id="GO:0030424">
    <property type="term" value="C:axon"/>
    <property type="evidence" value="ECO:0007669"/>
    <property type="project" value="TreeGrafter"/>
</dbReference>
<dbReference type="InterPro" id="IPR003599">
    <property type="entry name" value="Ig_sub"/>
</dbReference>
<dbReference type="SMART" id="SM00284">
    <property type="entry name" value="OLF"/>
    <property type="match status" value="1"/>
</dbReference>
<dbReference type="GO" id="GO:0045202">
    <property type="term" value="C:synapse"/>
    <property type="evidence" value="ECO:0007669"/>
    <property type="project" value="TreeGrafter"/>
</dbReference>
<proteinExistence type="predicted"/>
<dbReference type="EMBL" id="OU900108">
    <property type="protein sequence ID" value="CAG9858094.1"/>
    <property type="molecule type" value="Genomic_DNA"/>
</dbReference>
<dbReference type="Pfam" id="PF02191">
    <property type="entry name" value="OLF"/>
    <property type="match status" value="1"/>
</dbReference>
<sequence length="2758" mass="313931">MSVSRKDFNKFEPPPPPNLSIENVGIWTGWHCKGDKEVAREAATKGTSVDLVVLFLSQRRCIQLEEAREYFRDEVFLWAKELLDRKQIFRVSHILSNIGVDPQEELSKVFYTTTNVEVREYIGNHLKAQQKLDAGYGHLWHFLNVILKNNLLITNWKLPEDSIECLNNQDSDWKCQIAAKLFLRTHDILLLPFLTPESLWKQLLGYYDTKLLKIWISIYYNKSLCHFDLSENLLKVFKSFPISIEMVNQLNASETSMNTCNVILNDLSKFGVFCDRDSRDFSNILSRLYQSSNIQNTFQIIRSASSNISEQHFVNLLVDYCTKNELFCVMSACLENFQLTEEGIEINENLNLILDFRKLTNEFTEQNLSRNIVHVSEFLSNNLEEYFNRNTLILLSLIFFNEANIEDVLEQKSFKLENVILSDCLQNLPKKLKSLDAFMNRKRIIEHNKITSYDLLEKHYKIHVRKLYAFRFDNHPLPDFNNKYLVENFGYLKKVNHLFYVKQFRPSIACRLFLLNVYENHNGFPPGCIDDLQKKIYKIVLRDFTNGEIVSSCVAFLESIGIRTDYLKVAVKSAKILLESGTDFEQVVRMFLNDPKRIAEAVEEIIINKIEFDRFASDGSYFIDSIKLYDVAFNFRALFDLAPPERFLRACAVRNMWLPFLVFAQLKNYSIDEAKAALQSFKNPNLLEHVHHSVAHDVNVDENGLMRERDSRNYFLSRIGVRKSAESLNQSDSVHSVATQSSRGSSTGSGGSELIEIDVSNTKATLLQAMIRCHNSTDPPRALLQACQLYKNPLLAVFATSYEPDSIITNWLTWLAVACGLYETFTNFESVALNSIAVAQLLIDCMINRFPKTIQQSFEIFIPSNSLRYFVEFLNLCIDRTPDVPLLIAKLQSFKSALSQCRRYSVFAQNDHEMTYLRNKAWVETTAMNLLACAIHYNSDSAYEQIRLVERMRRAGLGEYVDCAELENLLEILRIVYESNSEIRFDVAGFLGEKGGRKAVVNCVNRLVECCLFEQASEIAVLGDVALDEVLMGKWNYKYLNRDDNCTGFWFECNEEFRKHNVSVENVVGFYLKYVELVQTSIEKYELVKMAQQWSKKHNLPTKHELEKQKWLLYASLEEKSRNIDLLITEEEPKIPKSPILFKDLVDLLNNVPKFDEDLSVHTLNTFKLTINEALNAGNLWLALKLERMFGCTDSNLEILKLCHGLAEGLLLPYQLTAEQRLLITNGTHFRRLSHRRPFLSTKLSGTSSSTSYSPMGSSFLQQTDNSETPMHDTLAVIGNLAERVTSGVRMAQAIYMTYRMSVNIEIPYHLIVSNADSVKMLKDALEDDCLNKLEVVHDFMQVYKWQKDQITNFVCEEIINSTTNFVQSKSDRHVMWDLKVDEDFHLILQLVQDHCSLLGYKIYSYASAMHKSQVLAELDFRISKLALSVELLIVAHDCFTADCNMEGISTVLKKCQDVVAHLATLRSWKMIVRLLTGVGRYAEMNYALRILERNDQFEFLLRKGSRKDDALKTALLEYLKKYCPDDKELYKMVALHFALFSEVALLWEREARSVVKNLIAISMLEMQNNKLDPDAEPFVLFTNSEGTKMCLNKAIENYTHATEFHLQGEKPAKAMHSVKQAELIALQISLLKNLPNNGTALCLLNLHQHQIVNVISNQLSFDQTLILIQSYNYHPDWSSVLFEQCIVKNNQQYLASFLRHRPLTESLVNDISRKFLSANIDTARELNSMKAILNKVPSVHVKYRISSELGFVDVVEELLRGGQLAYLKDTVWKKGYKVYPRPRRRDATAHRPPSSSHVRRARQLHASEELPKKPKIKYPNDVKMSATDPKGQQPVAKGAFSKLPAHQVNPSYTARVVCCVVFIFLTEIFLAHYVYRLIISEMRDQYVAKASFRQHFLLELRDGEFRREVGRIVEEMDRPKAVRGREKRSVEHKLGYNLGVQAEEPQVEFFNPKLRTFVDAKDEEKVLGKKELAPDGDSWIWVTSSSRIPEKALEGYCQKVQEFCPKHPGPEGPPGPKGEAGQPGLRGFPGIPGDMGNRGYVGPKGDKGARGFPGFSGLKGLKGDTGDAGKPGVIGHKGDKGLRGSKGDRGANGPPGFPGQKGEQGRAGLDGLNGLPGEPGLYGRPGRNGYDGAPGKDGIPGKDGKDGVNGLKGERGPMGPVGPKGLQGLPGPRGSKGRSGRDGVPGVAGVQTWAYLDKHNTSKFLIPPSIAGHPSTNPIVVHERENVNLQCLASGNPAPRTMWQRLDNRPVVMGTWQDIQVPGPNLSIPRITRDHMGVYVCVADNGLVPQANKTYVVEVHFPPLVRISIQHVPATNGSTATLECETEAFPEPLRYWERSDGRLLEHSDKYRIDGSAERNGYRYRMQLNITRITGLDFQYKYYCISKNELQTTRGELQLSRHNGSSGFYVDRGSKGPVVIGLPAPDKVSLEDLCGPPIHCPDCTDAKESKCTGGGVSLVDLITHWEVRKYQNITYPGLGLRAKDCVLYAVGKPVYLRYTDDTFGAWMRDSNPTSDKDEQKYWVTTESEPHILYEFANKTMFRSKIHTHIYNVSHPFGGNTHVVYNGYFFYNIKDTRRIIRYNLKDESTMTLDLPGPDHNFKNYMNISKLYSLQYNTVDFSVDDNGLWIIFAVPDSNNTAIMKVNTDTMKAQYVWNISLPHQKVGEMFVVCGVLYAVDSVLDRNTKIRFAFDLYKETLLDVNLAFSNPFRKTTMLNYNARNQELYSWDKGNQLTYPVRYHDIGYNLTAVPKDEATERGG</sequence>
<dbReference type="PROSITE" id="PS50835">
    <property type="entry name" value="IG_LIKE"/>
    <property type="match status" value="2"/>
</dbReference>
<dbReference type="InterPro" id="IPR013783">
    <property type="entry name" value="Ig-like_fold"/>
</dbReference>
<reference evidence="5" key="1">
    <citation type="submission" date="2022-01" db="EMBL/GenBank/DDBJ databases">
        <authorList>
            <person name="King R."/>
        </authorList>
    </citation>
    <scope>NUCLEOTIDE SEQUENCE</scope>
</reference>
<dbReference type="PROSITE" id="PS51132">
    <property type="entry name" value="OLF"/>
    <property type="match status" value="1"/>
</dbReference>
<feature type="region of interest" description="Disordered" evidence="2">
    <location>
        <begin position="1783"/>
        <end position="1811"/>
    </location>
</feature>
<keyword evidence="6" id="KW-1185">Reference proteome</keyword>
<dbReference type="Gene3D" id="2.60.40.10">
    <property type="entry name" value="Immunoglobulins"/>
    <property type="match status" value="2"/>
</dbReference>
<dbReference type="GO" id="GO:0008088">
    <property type="term" value="P:axo-dendritic transport"/>
    <property type="evidence" value="ECO:0007669"/>
    <property type="project" value="TreeGrafter"/>
</dbReference>
<dbReference type="InterPro" id="IPR028103">
    <property type="entry name" value="Spatacsin"/>
</dbReference>
<dbReference type="Pfam" id="PF13927">
    <property type="entry name" value="Ig_3"/>
    <property type="match status" value="1"/>
</dbReference>
<protein>
    <recommendedName>
        <fullName evidence="7">Spatacsin C-terminal domain-containing protein</fullName>
    </recommendedName>
</protein>
<dbReference type="InterPro" id="IPR003112">
    <property type="entry name" value="Olfac-like_dom"/>
</dbReference>
<accession>A0A9N9XMW5</accession>
<evidence type="ECO:0000313" key="6">
    <source>
        <dbReference type="Proteomes" id="UP001153712"/>
    </source>
</evidence>
<dbReference type="InterPro" id="IPR007110">
    <property type="entry name" value="Ig-like_dom"/>
</dbReference>